<comment type="caution">
    <text evidence="4">The sequence shown here is derived from an EMBL/GenBank/DDBJ whole genome shotgun (WGS) entry which is preliminary data.</text>
</comment>
<feature type="compositionally biased region" description="Polar residues" evidence="1">
    <location>
        <begin position="24"/>
        <end position="35"/>
    </location>
</feature>
<name>A0ABT6MV99_9GAMM</name>
<evidence type="ECO:0000256" key="2">
    <source>
        <dbReference type="SAM" id="SignalP"/>
    </source>
</evidence>
<dbReference type="EMBL" id="JARYGX010000027">
    <property type="protein sequence ID" value="MDH7454389.1"/>
    <property type="molecule type" value="Genomic_DNA"/>
</dbReference>
<feature type="chain" id="PRO_5047256213" evidence="2">
    <location>
        <begin position="24"/>
        <end position="130"/>
    </location>
</feature>
<gene>
    <name evidence="4" type="ORF">QF205_15110</name>
</gene>
<evidence type="ECO:0000313" key="5">
    <source>
        <dbReference type="Proteomes" id="UP001160550"/>
    </source>
</evidence>
<feature type="signal peptide" evidence="2">
    <location>
        <begin position="1"/>
        <end position="23"/>
    </location>
</feature>
<proteinExistence type="predicted"/>
<keyword evidence="5" id="KW-1185">Reference proteome</keyword>
<evidence type="ECO:0000313" key="4">
    <source>
        <dbReference type="EMBL" id="MDH7454389.1"/>
    </source>
</evidence>
<feature type="domain" description="EF-hand" evidence="3">
    <location>
        <begin position="86"/>
        <end position="121"/>
    </location>
</feature>
<sequence length="130" mass="13776">MKSTGTLAVAALATAMAFGTALAQDTTPPTSQTPVTEPPPNEEATRPTRHDATGATHGPEHGMKEKPDYAELDARGDGQVARADLVAHPKLQEKFADIDTGGDGTISRSEYDAWKARKQDKARDGDPPQP</sequence>
<evidence type="ECO:0000259" key="3">
    <source>
        <dbReference type="PROSITE" id="PS50222"/>
    </source>
</evidence>
<evidence type="ECO:0000256" key="1">
    <source>
        <dbReference type="SAM" id="MobiDB-lite"/>
    </source>
</evidence>
<reference evidence="4" key="1">
    <citation type="journal article" date="2007" name="Int. J. Syst. Evol. Microbiol.">
        <title>Luteimonas composti sp. nov., a moderately thermophilic bacterium isolated from food waste.</title>
        <authorList>
            <person name="Young C.C."/>
            <person name="Kampfer P."/>
            <person name="Chen W.M."/>
            <person name="Yen W.S."/>
            <person name="Arun A.B."/>
            <person name="Lai W.A."/>
            <person name="Shen F.T."/>
            <person name="Rekha P.D."/>
            <person name="Lin K.Y."/>
            <person name="Chou J.H."/>
        </authorList>
    </citation>
    <scope>NUCLEOTIDE SEQUENCE</scope>
    <source>
        <strain evidence="4">CC-YY355</strain>
    </source>
</reference>
<feature type="compositionally biased region" description="Basic and acidic residues" evidence="1">
    <location>
        <begin position="109"/>
        <end position="130"/>
    </location>
</feature>
<feature type="compositionally biased region" description="Basic and acidic residues" evidence="1">
    <location>
        <begin position="85"/>
        <end position="97"/>
    </location>
</feature>
<dbReference type="Proteomes" id="UP001160550">
    <property type="component" value="Unassembled WGS sequence"/>
</dbReference>
<dbReference type="InterPro" id="IPR002048">
    <property type="entry name" value="EF_hand_dom"/>
</dbReference>
<feature type="compositionally biased region" description="Basic and acidic residues" evidence="1">
    <location>
        <begin position="43"/>
        <end position="76"/>
    </location>
</feature>
<accession>A0ABT6MV99</accession>
<dbReference type="PROSITE" id="PS50222">
    <property type="entry name" value="EF_HAND_2"/>
    <property type="match status" value="1"/>
</dbReference>
<keyword evidence="2" id="KW-0732">Signal</keyword>
<reference evidence="4" key="2">
    <citation type="submission" date="2023-04" db="EMBL/GenBank/DDBJ databases">
        <authorList>
            <person name="Sun J.-Q."/>
        </authorList>
    </citation>
    <scope>NUCLEOTIDE SEQUENCE</scope>
    <source>
        <strain evidence="4">CC-YY355</strain>
    </source>
</reference>
<dbReference type="Gene3D" id="1.10.238.10">
    <property type="entry name" value="EF-hand"/>
    <property type="match status" value="1"/>
</dbReference>
<organism evidence="4 5">
    <name type="scientific">Luteimonas composti</name>
    <dbReference type="NCBI Taxonomy" id="398257"/>
    <lineage>
        <taxon>Bacteria</taxon>
        <taxon>Pseudomonadati</taxon>
        <taxon>Pseudomonadota</taxon>
        <taxon>Gammaproteobacteria</taxon>
        <taxon>Lysobacterales</taxon>
        <taxon>Lysobacteraceae</taxon>
        <taxon>Luteimonas</taxon>
    </lineage>
</organism>
<feature type="region of interest" description="Disordered" evidence="1">
    <location>
        <begin position="22"/>
        <end position="130"/>
    </location>
</feature>
<protein>
    <submittedName>
        <fullName evidence="4">EF-hand domain-containing protein</fullName>
    </submittedName>
</protein>
<dbReference type="RefSeq" id="WP_280943604.1">
    <property type="nucleotide sequence ID" value="NZ_JARYGX010000027.1"/>
</dbReference>